<keyword evidence="4" id="KW-1185">Reference proteome</keyword>
<evidence type="ECO:0000256" key="1">
    <source>
        <dbReference type="SAM" id="MobiDB-lite"/>
    </source>
</evidence>
<feature type="non-terminal residue" evidence="3">
    <location>
        <position position="1"/>
    </location>
</feature>
<reference evidence="3" key="1">
    <citation type="submission" date="2018-05" db="EMBL/GenBank/DDBJ databases">
        <title>Draft genome of Mucuna pruriens seed.</title>
        <authorList>
            <person name="Nnadi N.E."/>
            <person name="Vos R."/>
            <person name="Hasami M.H."/>
            <person name="Devisetty U.K."/>
            <person name="Aguiy J.C."/>
        </authorList>
    </citation>
    <scope>NUCLEOTIDE SEQUENCE [LARGE SCALE GENOMIC DNA]</scope>
    <source>
        <strain evidence="3">JCA_2017</strain>
    </source>
</reference>
<feature type="domain" description="DUF7745" evidence="2">
    <location>
        <begin position="87"/>
        <end position="153"/>
    </location>
</feature>
<dbReference type="EMBL" id="QJKJ01010631">
    <property type="protein sequence ID" value="RDX73136.1"/>
    <property type="molecule type" value="Genomic_DNA"/>
</dbReference>
<protein>
    <recommendedName>
        <fullName evidence="2">DUF7745 domain-containing protein</fullName>
    </recommendedName>
</protein>
<evidence type="ECO:0000313" key="3">
    <source>
        <dbReference type="EMBL" id="RDX73136.1"/>
    </source>
</evidence>
<dbReference type="Pfam" id="PF24924">
    <property type="entry name" value="DUF7745"/>
    <property type="match status" value="1"/>
</dbReference>
<proteinExistence type="predicted"/>
<evidence type="ECO:0000259" key="2">
    <source>
        <dbReference type="Pfam" id="PF24924"/>
    </source>
</evidence>
<gene>
    <name evidence="3" type="ORF">CR513_47289</name>
</gene>
<feature type="region of interest" description="Disordered" evidence="1">
    <location>
        <begin position="57"/>
        <end position="82"/>
    </location>
</feature>
<dbReference type="InterPro" id="IPR056647">
    <property type="entry name" value="DUF7745"/>
</dbReference>
<organism evidence="3 4">
    <name type="scientific">Mucuna pruriens</name>
    <name type="common">Velvet bean</name>
    <name type="synonym">Dolichos pruriens</name>
    <dbReference type="NCBI Taxonomy" id="157652"/>
    <lineage>
        <taxon>Eukaryota</taxon>
        <taxon>Viridiplantae</taxon>
        <taxon>Streptophyta</taxon>
        <taxon>Embryophyta</taxon>
        <taxon>Tracheophyta</taxon>
        <taxon>Spermatophyta</taxon>
        <taxon>Magnoliopsida</taxon>
        <taxon>eudicotyledons</taxon>
        <taxon>Gunneridae</taxon>
        <taxon>Pentapetalae</taxon>
        <taxon>rosids</taxon>
        <taxon>fabids</taxon>
        <taxon>Fabales</taxon>
        <taxon>Fabaceae</taxon>
        <taxon>Papilionoideae</taxon>
        <taxon>50 kb inversion clade</taxon>
        <taxon>NPAAA clade</taxon>
        <taxon>indigoferoid/millettioid clade</taxon>
        <taxon>Phaseoleae</taxon>
        <taxon>Mucuna</taxon>
    </lineage>
</organism>
<sequence length="157" mass="18275">MKLGKERVRKLAAVGRPPKTSRIKRRKYEMFGRRDWTPLENSEEPWVPVMESVEMELVEMESAEEPDPKSDSGATSTASNQTSNHFWRKAFERKHGNFLNILDIEVQLAALEVLAQYYDAPLRCFTFKDFQLTPTLEEYERLLGLPLGESPHYFHRG</sequence>
<evidence type="ECO:0000313" key="4">
    <source>
        <dbReference type="Proteomes" id="UP000257109"/>
    </source>
</evidence>
<dbReference type="PANTHER" id="PTHR48154">
    <property type="entry name" value="PROTEIN, PUTATIVE-RELATED"/>
    <property type="match status" value="1"/>
</dbReference>
<feature type="compositionally biased region" description="Polar residues" evidence="1">
    <location>
        <begin position="72"/>
        <end position="82"/>
    </location>
</feature>
<dbReference type="Proteomes" id="UP000257109">
    <property type="component" value="Unassembled WGS sequence"/>
</dbReference>
<dbReference type="OrthoDB" id="1743443at2759"/>
<accession>A0A371F4C7</accession>
<dbReference type="PANTHER" id="PTHR48154:SF1">
    <property type="entry name" value="PROTEIN, PUTATIVE-RELATED"/>
    <property type="match status" value="1"/>
</dbReference>
<name>A0A371F4C7_MUCPR</name>
<comment type="caution">
    <text evidence="3">The sequence shown here is derived from an EMBL/GenBank/DDBJ whole genome shotgun (WGS) entry which is preliminary data.</text>
</comment>
<feature type="region of interest" description="Disordered" evidence="1">
    <location>
        <begin position="1"/>
        <end position="20"/>
    </location>
</feature>
<dbReference type="AlphaFoldDB" id="A0A371F4C7"/>